<sequence length="289" mass="33336">MTKYGIANPASSVTSSPEPSSSTNFGGSGNNNNLHHLPITGHKLNGQNYLQWSQSVMMFICGKGKDDFITGAAESPRKEDSAYKQWKMENSMVMSWLINSMNNDIGENFLLYETATEIWEAAKETYSSNDNTSELFEIESILHDLQQRELNVTQYFNSLMRHWQQLDVFEKHKWTCTKDEALYKEIVEQKRVFKFLLGLNKNLDEVRGRILGTKPLPRIREVFSEVRREESRKKVMMGPQFKAENINVISENSALAVRGTQFQSSDNRPRKGRPWCDHCRRLGHTKEIC</sequence>
<dbReference type="PANTHER" id="PTHR37610:SF47">
    <property type="entry name" value="RETROTRANSPOSON COPIA-LIKE N-TERMINAL DOMAIN-CONTAINING PROTEIN"/>
    <property type="match status" value="1"/>
</dbReference>
<accession>A0AA39SMN1</accession>
<evidence type="ECO:0000256" key="1">
    <source>
        <dbReference type="SAM" id="MobiDB-lite"/>
    </source>
</evidence>
<keyword evidence="4" id="KW-1185">Reference proteome</keyword>
<reference evidence="3" key="2">
    <citation type="submission" date="2023-06" db="EMBL/GenBank/DDBJ databases">
        <authorList>
            <person name="Swenson N.G."/>
            <person name="Wegrzyn J.L."/>
            <person name="Mcevoy S.L."/>
        </authorList>
    </citation>
    <scope>NUCLEOTIDE SEQUENCE</scope>
    <source>
        <strain evidence="3">NS2018</strain>
        <tissue evidence="3">Leaf</tissue>
    </source>
</reference>
<feature type="region of interest" description="Disordered" evidence="1">
    <location>
        <begin position="1"/>
        <end position="32"/>
    </location>
</feature>
<comment type="caution">
    <text evidence="3">The sequence shown here is derived from an EMBL/GenBank/DDBJ whole genome shotgun (WGS) entry which is preliminary data.</text>
</comment>
<dbReference type="InterPro" id="IPR029472">
    <property type="entry name" value="Copia-like_N"/>
</dbReference>
<dbReference type="Pfam" id="PF14244">
    <property type="entry name" value="Retrotran_gag_3"/>
    <property type="match status" value="1"/>
</dbReference>
<dbReference type="EMBL" id="JAUESC010000380">
    <property type="protein sequence ID" value="KAK0593060.1"/>
    <property type="molecule type" value="Genomic_DNA"/>
</dbReference>
<feature type="compositionally biased region" description="Low complexity" evidence="1">
    <location>
        <begin position="11"/>
        <end position="32"/>
    </location>
</feature>
<protein>
    <recommendedName>
        <fullName evidence="2">Retrotransposon Copia-like N-terminal domain-containing protein</fullName>
    </recommendedName>
</protein>
<organism evidence="3 4">
    <name type="scientific">Acer saccharum</name>
    <name type="common">Sugar maple</name>
    <dbReference type="NCBI Taxonomy" id="4024"/>
    <lineage>
        <taxon>Eukaryota</taxon>
        <taxon>Viridiplantae</taxon>
        <taxon>Streptophyta</taxon>
        <taxon>Embryophyta</taxon>
        <taxon>Tracheophyta</taxon>
        <taxon>Spermatophyta</taxon>
        <taxon>Magnoliopsida</taxon>
        <taxon>eudicotyledons</taxon>
        <taxon>Gunneridae</taxon>
        <taxon>Pentapetalae</taxon>
        <taxon>rosids</taxon>
        <taxon>malvids</taxon>
        <taxon>Sapindales</taxon>
        <taxon>Sapindaceae</taxon>
        <taxon>Hippocastanoideae</taxon>
        <taxon>Acereae</taxon>
        <taxon>Acer</taxon>
    </lineage>
</organism>
<name>A0AA39SMN1_ACESA</name>
<dbReference type="PANTHER" id="PTHR37610">
    <property type="entry name" value="CCHC-TYPE DOMAIN-CONTAINING PROTEIN"/>
    <property type="match status" value="1"/>
</dbReference>
<dbReference type="Proteomes" id="UP001168877">
    <property type="component" value="Unassembled WGS sequence"/>
</dbReference>
<feature type="domain" description="Retrotransposon Copia-like N-terminal" evidence="2">
    <location>
        <begin position="37"/>
        <end position="76"/>
    </location>
</feature>
<proteinExistence type="predicted"/>
<evidence type="ECO:0000313" key="4">
    <source>
        <dbReference type="Proteomes" id="UP001168877"/>
    </source>
</evidence>
<reference evidence="3" key="1">
    <citation type="journal article" date="2022" name="Plant J.">
        <title>Strategies of tolerance reflected in two North American maple genomes.</title>
        <authorList>
            <person name="McEvoy S.L."/>
            <person name="Sezen U.U."/>
            <person name="Trouern-Trend A."/>
            <person name="McMahon S.M."/>
            <person name="Schaberg P.G."/>
            <person name="Yang J."/>
            <person name="Wegrzyn J.L."/>
            <person name="Swenson N.G."/>
        </authorList>
    </citation>
    <scope>NUCLEOTIDE SEQUENCE</scope>
    <source>
        <strain evidence="3">NS2018</strain>
    </source>
</reference>
<gene>
    <name evidence="3" type="ORF">LWI29_030078</name>
</gene>
<evidence type="ECO:0000259" key="2">
    <source>
        <dbReference type="Pfam" id="PF14244"/>
    </source>
</evidence>
<evidence type="ECO:0000313" key="3">
    <source>
        <dbReference type="EMBL" id="KAK0593060.1"/>
    </source>
</evidence>
<dbReference type="AlphaFoldDB" id="A0AA39SMN1"/>